<dbReference type="InterPro" id="IPR008942">
    <property type="entry name" value="ENTH_VHS"/>
</dbReference>
<feature type="compositionally biased region" description="Polar residues" evidence="12">
    <location>
        <begin position="582"/>
        <end position="592"/>
    </location>
</feature>
<feature type="compositionally biased region" description="Polar residues" evidence="12">
    <location>
        <begin position="213"/>
        <end position="227"/>
    </location>
</feature>
<dbReference type="SUPFAM" id="SSF48464">
    <property type="entry name" value="ENTH/VHS domain"/>
    <property type="match status" value="1"/>
</dbReference>
<dbReference type="AlphaFoldDB" id="A0A1S3WQV4"/>
<evidence type="ECO:0000313" key="15">
    <source>
        <dbReference type="Proteomes" id="UP001652624"/>
    </source>
</evidence>
<dbReference type="Pfam" id="PF25827">
    <property type="entry name" value="TVHS-like"/>
    <property type="match status" value="1"/>
</dbReference>
<dbReference type="GO" id="GO:0030662">
    <property type="term" value="C:coated vesicle membrane"/>
    <property type="evidence" value="ECO:0007669"/>
    <property type="project" value="UniProtKB-ARBA"/>
</dbReference>
<dbReference type="PANTHER" id="PTHR21514">
    <property type="entry name" value="AP-4 COMPLEX ACCESSORY SUBUNIT TEPSIN"/>
    <property type="match status" value="1"/>
</dbReference>
<evidence type="ECO:0000256" key="8">
    <source>
        <dbReference type="ARBA" id="ARBA00054808"/>
    </source>
</evidence>
<feature type="compositionally biased region" description="Basic and acidic residues" evidence="12">
    <location>
        <begin position="514"/>
        <end position="524"/>
    </location>
</feature>
<dbReference type="GO" id="GO:0032588">
    <property type="term" value="C:trans-Golgi network membrane"/>
    <property type="evidence" value="ECO:0007669"/>
    <property type="project" value="TreeGrafter"/>
</dbReference>
<dbReference type="RefSeq" id="XP_016048751.1">
    <property type="nucleotide sequence ID" value="XM_016193265.2"/>
</dbReference>
<feature type="region of interest" description="Disordered" evidence="12">
    <location>
        <begin position="194"/>
        <end position="298"/>
    </location>
</feature>
<dbReference type="InterPro" id="IPR058028">
    <property type="entry name" value="Tepsin_VHS/ENTH-like"/>
</dbReference>
<dbReference type="Pfam" id="PF01417">
    <property type="entry name" value="ENTH"/>
    <property type="match status" value="1"/>
</dbReference>
<evidence type="ECO:0000256" key="9">
    <source>
        <dbReference type="ARBA" id="ARBA00065876"/>
    </source>
</evidence>
<evidence type="ECO:0000256" key="3">
    <source>
        <dbReference type="ARBA" id="ARBA00004541"/>
    </source>
</evidence>
<dbReference type="CDD" id="cd03572">
    <property type="entry name" value="ENTH_like_Tepsin"/>
    <property type="match status" value="1"/>
</dbReference>
<evidence type="ECO:0000256" key="11">
    <source>
        <dbReference type="ARBA" id="ARBA00083708"/>
    </source>
</evidence>
<keyword evidence="15" id="KW-1185">Reference proteome</keyword>
<evidence type="ECO:0000256" key="7">
    <source>
        <dbReference type="ARBA" id="ARBA00023329"/>
    </source>
</evidence>
<dbReference type="InterPro" id="IPR035802">
    <property type="entry name" value="ENTH/VHS_tepsin"/>
</dbReference>
<dbReference type="InParanoid" id="A0A1S3WQV4"/>
<evidence type="ECO:0000256" key="4">
    <source>
        <dbReference type="ARBA" id="ARBA00022490"/>
    </source>
</evidence>
<dbReference type="OrthoDB" id="118154at2759"/>
<evidence type="ECO:0000256" key="5">
    <source>
        <dbReference type="ARBA" id="ARBA00023034"/>
    </source>
</evidence>
<evidence type="ECO:0000259" key="13">
    <source>
        <dbReference type="Pfam" id="PF01417"/>
    </source>
</evidence>
<evidence type="ECO:0000256" key="1">
    <source>
        <dbReference type="ARBA" id="ARBA00004150"/>
    </source>
</evidence>
<evidence type="ECO:0000256" key="2">
    <source>
        <dbReference type="ARBA" id="ARBA00004514"/>
    </source>
</evidence>
<dbReference type="PANTHER" id="PTHR21514:SF0">
    <property type="entry name" value="AP-4 COMPLEX ACCESSORY SUBUNIT TEPSIN"/>
    <property type="match status" value="1"/>
</dbReference>
<keyword evidence="6" id="KW-0472">Membrane</keyword>
<evidence type="ECO:0000256" key="12">
    <source>
        <dbReference type="SAM" id="MobiDB-lite"/>
    </source>
</evidence>
<comment type="function">
    <text evidence="8">Associates with the adapter-like complex 4 (AP-4) and may therefore play a role in vesicular trafficking of proteins at the trans-Golgi network.</text>
</comment>
<organism evidence="15 16">
    <name type="scientific">Erinaceus europaeus</name>
    <name type="common">Western European hedgehog</name>
    <dbReference type="NCBI Taxonomy" id="9365"/>
    <lineage>
        <taxon>Eukaryota</taxon>
        <taxon>Metazoa</taxon>
        <taxon>Chordata</taxon>
        <taxon>Craniata</taxon>
        <taxon>Vertebrata</taxon>
        <taxon>Euteleostomi</taxon>
        <taxon>Mammalia</taxon>
        <taxon>Eutheria</taxon>
        <taxon>Laurasiatheria</taxon>
        <taxon>Eulipotyphla</taxon>
        <taxon>Erinaceidae</taxon>
        <taxon>Erinaceinae</taxon>
        <taxon>Erinaceus</taxon>
    </lineage>
</organism>
<feature type="region of interest" description="Disordered" evidence="12">
    <location>
        <begin position="142"/>
        <end position="174"/>
    </location>
</feature>
<reference evidence="16" key="1">
    <citation type="submission" date="2025-08" db="UniProtKB">
        <authorList>
            <consortium name="RefSeq"/>
        </authorList>
    </citation>
    <scope>IDENTIFICATION</scope>
</reference>
<feature type="domain" description="AP-4 complex accessory subunit Tepsin VHS/ENTH-like" evidence="14">
    <location>
        <begin position="336"/>
        <end position="440"/>
    </location>
</feature>
<dbReference type="FunFam" id="1.25.40.90:FF:000029">
    <property type="entry name" value="AP-4 complex accessory subunit Tepsin"/>
    <property type="match status" value="1"/>
</dbReference>
<dbReference type="InterPro" id="IPR039273">
    <property type="entry name" value="TEPSIN"/>
</dbReference>
<dbReference type="Gene3D" id="1.25.40.90">
    <property type="match status" value="1"/>
</dbReference>
<comment type="subcellular location">
    <subcellularLocation>
        <location evidence="2">Cytoplasm</location>
        <location evidence="2">Cytosol</location>
    </subcellularLocation>
    <subcellularLocation>
        <location evidence="3">Cytoplasmic vesicle</location>
    </subcellularLocation>
    <subcellularLocation>
        <location evidence="1">Golgi apparatus</location>
        <location evidence="1">trans-Golgi network membrane</location>
        <topology evidence="1">Peripheral membrane protein</topology>
    </subcellularLocation>
</comment>
<accession>A0A1S3WQV4</accession>
<feature type="compositionally biased region" description="Polar residues" evidence="12">
    <location>
        <begin position="153"/>
        <end position="164"/>
    </location>
</feature>
<evidence type="ECO:0000256" key="6">
    <source>
        <dbReference type="ARBA" id="ARBA00023136"/>
    </source>
</evidence>
<evidence type="ECO:0000256" key="10">
    <source>
        <dbReference type="ARBA" id="ARBA00070138"/>
    </source>
</evidence>
<evidence type="ECO:0000313" key="16">
    <source>
        <dbReference type="RefSeq" id="XP_016048751.1"/>
    </source>
</evidence>
<feature type="compositionally biased region" description="Low complexity" evidence="12">
    <location>
        <begin position="260"/>
        <end position="289"/>
    </location>
</feature>
<dbReference type="Proteomes" id="UP001652624">
    <property type="component" value="Chromosome 14"/>
</dbReference>
<evidence type="ECO:0000259" key="14">
    <source>
        <dbReference type="Pfam" id="PF25827"/>
    </source>
</evidence>
<feature type="domain" description="ENTH" evidence="13">
    <location>
        <begin position="24"/>
        <end position="131"/>
    </location>
</feature>
<feature type="region of interest" description="Disordered" evidence="12">
    <location>
        <begin position="509"/>
        <end position="529"/>
    </location>
</feature>
<dbReference type="FunCoup" id="A0A1S3WQV4">
    <property type="interactions" value="1912"/>
</dbReference>
<feature type="region of interest" description="Disordered" evidence="12">
    <location>
        <begin position="558"/>
        <end position="592"/>
    </location>
</feature>
<sequence length="592" mass="63118">MAVTLPLRDRLSFLHRLPLLLKGTSDDEVPCPGYLFEEIAKISHESLGSSQCLLEYLLNRLHGGSGHVKLKVLKILLHLCTHGSSSFLLLLKRNPSFIQEATVFAGPPDPLHGISLYQKVRAAAQDLGSTLFSDALSPLPVSQPSRALPPTGMGSQSWPQSTLQGFGYSKDHGHSGSAGEAFLSTIQKAAKVMASAIRPADSPNTKRPLPRGNTYQPAVTPLASQAHPSPRSLLSGVTRGTRAVRHQPGQAGGGWDEADSSPGSQGSSQGTGDATSKTSERSSPSSSDSPLEGRRVPSDLRERWASAWGRPSGAWYPDPQPHVPSRVEAAGLSDCQQELSLVQDVMRGPHTFLSREEAQRFVKECSRLNCEVVLRLLLSLLGEPGPCAQMRALSALAALGGTDLLPQEYVLLLAQPRLQELSIGSPGPVTNKATKVLRHFEAACRHRPPTQPSPSAACRYPSDLLADSDAVPFAFLQPVTSSLLPPKGPAHPMGLQPSVELPLSLEDSPLQVPEDSKEKLDTPKAGRPPSLVARDSSLFAGMELVACPCLPGIGTMAQEPLLGTPGPWTLSPRGEAKEPPDSEQSVFAFLNS</sequence>
<name>A0A1S3WQV4_ERIEU</name>
<proteinExistence type="predicted"/>
<dbReference type="GO" id="GO:0005829">
    <property type="term" value="C:cytosol"/>
    <property type="evidence" value="ECO:0007669"/>
    <property type="project" value="UniProtKB-SubCell"/>
</dbReference>
<keyword evidence="5" id="KW-0333">Golgi apparatus</keyword>
<comment type="subunit">
    <text evidence="9">Interacts with AP4B1 and AP4E1; the interaction is direct and mediates the association of TEPSIN with the adapter-like complex 4 (AP-4), a heterotetramer composed of AP4B1, AP4E1, AP4M1 and AP4S1.</text>
</comment>
<gene>
    <name evidence="16" type="primary">TEPSIN</name>
</gene>
<protein>
    <recommendedName>
        <fullName evidence="10">AP-4 complex accessory subunit Tepsin</fullName>
    </recommendedName>
    <alternativeName>
        <fullName evidence="11">ENTH domain-containing protein 2</fullName>
    </alternativeName>
</protein>
<keyword evidence="7" id="KW-0968">Cytoplasmic vesicle</keyword>
<dbReference type="InterPro" id="IPR013809">
    <property type="entry name" value="ENTH"/>
</dbReference>
<keyword evidence="4" id="KW-0963">Cytoplasm</keyword>